<organism evidence="3 4">
    <name type="scientific">Herbihabitans rhizosphaerae</name>
    <dbReference type="NCBI Taxonomy" id="1872711"/>
    <lineage>
        <taxon>Bacteria</taxon>
        <taxon>Bacillati</taxon>
        <taxon>Actinomycetota</taxon>
        <taxon>Actinomycetes</taxon>
        <taxon>Pseudonocardiales</taxon>
        <taxon>Pseudonocardiaceae</taxon>
        <taxon>Herbihabitans</taxon>
    </lineage>
</organism>
<feature type="compositionally biased region" description="Pro residues" evidence="1">
    <location>
        <begin position="27"/>
        <end position="37"/>
    </location>
</feature>
<protein>
    <submittedName>
        <fullName evidence="3">Putative pyrroloquinoline-quinone binding quinoprotein</fullName>
    </submittedName>
</protein>
<dbReference type="Gene3D" id="2.130.10.10">
    <property type="entry name" value="YVTN repeat-like/Quinoprotein amine dehydrogenase"/>
    <property type="match status" value="1"/>
</dbReference>
<evidence type="ECO:0000259" key="2">
    <source>
        <dbReference type="Pfam" id="PF13360"/>
    </source>
</evidence>
<sequence>MLVLAGVLLTGVACDGEPGPATSAPATTPPPAGPPPRAPLVEPIKLSDRPLWTSPIGEDEYLPRFTVMGDAVVHATPHGVGPAGSVLVVHDAATGAVRWSVRKSDRIGPNRVTLDPDNVQHVRGLLIAAYQQKDVRLPNGRPGREEGLVALSMRDGGVRWQLPLLQDRIDDPMKTEPEPYKTVSLAETSNDEMILATIRTRHHDRPTEQSALAISPVDRRTLWTAPGFEAVQIIGGVVLGEVPSKRPLVNKQDTTPVTAAVDARTGARRWDLLNRDHTVLGPRTDNGVLVTAQPGTSSPTKILVDPETGRETALSSLFGTTCHAEGRLIACATDTDLHTYDTATGVTERAPLPVPGAHVSRVWRQRVILRDNVVVDRAGTRIGGPLPGRPREFRDGYALFEISLPDKQKGFAVYRLSE</sequence>
<evidence type="ECO:0000313" key="3">
    <source>
        <dbReference type="EMBL" id="RZS37624.1"/>
    </source>
</evidence>
<accession>A0A4Q7KMR4</accession>
<keyword evidence="4" id="KW-1185">Reference proteome</keyword>
<dbReference type="InterPro" id="IPR015943">
    <property type="entry name" value="WD40/YVTN_repeat-like_dom_sf"/>
</dbReference>
<dbReference type="InterPro" id="IPR011047">
    <property type="entry name" value="Quinoprotein_ADH-like_sf"/>
</dbReference>
<dbReference type="AlphaFoldDB" id="A0A4Q7KMR4"/>
<dbReference type="SUPFAM" id="SSF50998">
    <property type="entry name" value="Quinoprotein alcohol dehydrogenase-like"/>
    <property type="match status" value="1"/>
</dbReference>
<evidence type="ECO:0000256" key="1">
    <source>
        <dbReference type="SAM" id="MobiDB-lite"/>
    </source>
</evidence>
<comment type="caution">
    <text evidence="3">The sequence shown here is derived from an EMBL/GenBank/DDBJ whole genome shotgun (WGS) entry which is preliminary data.</text>
</comment>
<evidence type="ECO:0000313" key="4">
    <source>
        <dbReference type="Proteomes" id="UP000294257"/>
    </source>
</evidence>
<dbReference type="InterPro" id="IPR002372">
    <property type="entry name" value="PQQ_rpt_dom"/>
</dbReference>
<feature type="region of interest" description="Disordered" evidence="1">
    <location>
        <begin position="18"/>
        <end position="37"/>
    </location>
</feature>
<proteinExistence type="predicted"/>
<reference evidence="3 4" key="1">
    <citation type="submission" date="2019-02" db="EMBL/GenBank/DDBJ databases">
        <title>Genomic Encyclopedia of Type Strains, Phase IV (KMG-IV): sequencing the most valuable type-strain genomes for metagenomic binning, comparative biology and taxonomic classification.</title>
        <authorList>
            <person name="Goeker M."/>
        </authorList>
    </citation>
    <scope>NUCLEOTIDE SEQUENCE [LARGE SCALE GENOMIC DNA]</scope>
    <source>
        <strain evidence="3 4">DSM 101727</strain>
    </source>
</reference>
<gene>
    <name evidence="3" type="ORF">EV193_105182</name>
</gene>
<name>A0A4Q7KMR4_9PSEU</name>
<dbReference type="Pfam" id="PF13360">
    <property type="entry name" value="PQQ_2"/>
    <property type="match status" value="1"/>
</dbReference>
<dbReference type="Proteomes" id="UP000294257">
    <property type="component" value="Unassembled WGS sequence"/>
</dbReference>
<dbReference type="EMBL" id="SGWQ01000005">
    <property type="protein sequence ID" value="RZS37624.1"/>
    <property type="molecule type" value="Genomic_DNA"/>
</dbReference>
<feature type="domain" description="Pyrrolo-quinoline quinone repeat" evidence="2">
    <location>
        <begin position="259"/>
        <end position="365"/>
    </location>
</feature>